<dbReference type="AlphaFoldDB" id="A0A9X0CH59"/>
<proteinExistence type="predicted"/>
<comment type="caution">
    <text evidence="3">The sequence shown here is derived from an EMBL/GenBank/DDBJ whole genome shotgun (WGS) entry which is preliminary data.</text>
</comment>
<keyword evidence="4" id="KW-1185">Reference proteome</keyword>
<reference evidence="3" key="1">
    <citation type="submission" date="2023-01" db="EMBL/GenBank/DDBJ databases">
        <title>Genome assembly of the deep-sea coral Lophelia pertusa.</title>
        <authorList>
            <person name="Herrera S."/>
            <person name="Cordes E."/>
        </authorList>
    </citation>
    <scope>NUCLEOTIDE SEQUENCE</scope>
    <source>
        <strain evidence="3">USNM1676648</strain>
        <tissue evidence="3">Polyp</tissue>
    </source>
</reference>
<evidence type="ECO:0000259" key="2">
    <source>
        <dbReference type="Pfam" id="PF20700"/>
    </source>
</evidence>
<dbReference type="EMBL" id="MU827367">
    <property type="protein sequence ID" value="KAJ7351061.1"/>
    <property type="molecule type" value="Genomic_DNA"/>
</dbReference>
<dbReference type="OrthoDB" id="5989874at2759"/>
<name>A0A9X0CH59_9CNID</name>
<protein>
    <recommendedName>
        <fullName evidence="2">Mutator-like transposase domain-containing protein</fullName>
    </recommendedName>
</protein>
<accession>A0A9X0CH59</accession>
<organism evidence="3 4">
    <name type="scientific">Desmophyllum pertusum</name>
    <dbReference type="NCBI Taxonomy" id="174260"/>
    <lineage>
        <taxon>Eukaryota</taxon>
        <taxon>Metazoa</taxon>
        <taxon>Cnidaria</taxon>
        <taxon>Anthozoa</taxon>
        <taxon>Hexacorallia</taxon>
        <taxon>Scleractinia</taxon>
        <taxon>Caryophylliina</taxon>
        <taxon>Caryophylliidae</taxon>
        <taxon>Desmophyllum</taxon>
    </lineage>
</organism>
<feature type="region of interest" description="Disordered" evidence="1">
    <location>
        <begin position="276"/>
        <end position="309"/>
    </location>
</feature>
<dbReference type="InterPro" id="IPR049012">
    <property type="entry name" value="Mutator_transp_dom"/>
</dbReference>
<evidence type="ECO:0000256" key="1">
    <source>
        <dbReference type="SAM" id="MobiDB-lite"/>
    </source>
</evidence>
<gene>
    <name evidence="3" type="ORF">OS493_037014</name>
</gene>
<feature type="domain" description="Mutator-like transposase" evidence="2">
    <location>
        <begin position="64"/>
        <end position="126"/>
    </location>
</feature>
<dbReference type="Proteomes" id="UP001163046">
    <property type="component" value="Unassembled WGS sequence"/>
</dbReference>
<evidence type="ECO:0000313" key="3">
    <source>
        <dbReference type="EMBL" id="KAJ7351061.1"/>
    </source>
</evidence>
<evidence type="ECO:0000313" key="4">
    <source>
        <dbReference type="Proteomes" id="UP001163046"/>
    </source>
</evidence>
<dbReference type="Pfam" id="PF20700">
    <property type="entry name" value="Mutator"/>
    <property type="match status" value="1"/>
</dbReference>
<sequence length="309" mass="35492">MCCGGIVNGSYKMELERRQKDCRTGLFSGSIERGVFRVQERAEFNKHCRGNHPGPQFNIVYSVNEAKINASFDAGWQKQGSGRAFNSLSGHSTLIGSRTGQVLGYAVRCKSCRVCDHAKRRKKHHTSTSVHKLDSDDYWIPAKRPKAMASLRRTFPQVEWDVLTTTIHSQIPDEDKQHPARWLTQLTQHYLGEEPIIQSTHNFLRMLKQEPGMTIQGWCTLVRLEYQKCNFPTVVDDRLQRRRRRLNKDLTSLSFPQVISKARDFEASLQTESAITQQHLEEAAHKVTPTGDKSRRPYRPPRRPIPPES</sequence>